<evidence type="ECO:0008006" key="3">
    <source>
        <dbReference type="Google" id="ProtNLM"/>
    </source>
</evidence>
<organism evidence="1 2">
    <name type="scientific">Winogradskyella alexanderae</name>
    <dbReference type="NCBI Taxonomy" id="2877123"/>
    <lineage>
        <taxon>Bacteria</taxon>
        <taxon>Pseudomonadati</taxon>
        <taxon>Bacteroidota</taxon>
        <taxon>Flavobacteriia</taxon>
        <taxon>Flavobacteriales</taxon>
        <taxon>Flavobacteriaceae</taxon>
        <taxon>Winogradskyella</taxon>
    </lineage>
</organism>
<protein>
    <recommendedName>
        <fullName evidence="3">DUF2116 family Zn-ribbon domain-containing protein</fullName>
    </recommendedName>
</protein>
<dbReference type="Proteomes" id="UP001198901">
    <property type="component" value="Unassembled WGS sequence"/>
</dbReference>
<accession>A0ABS7XVG7</accession>
<name>A0ABS7XVG7_9FLAO</name>
<evidence type="ECO:0000313" key="1">
    <source>
        <dbReference type="EMBL" id="MCA0133755.1"/>
    </source>
</evidence>
<reference evidence="2" key="1">
    <citation type="submission" date="2023-07" db="EMBL/GenBank/DDBJ databases">
        <authorList>
            <person name="Yue Y."/>
        </authorList>
    </citation>
    <scope>NUCLEOTIDE SEQUENCE [LARGE SCALE GENOMIC DNA]</scope>
    <source>
        <strain evidence="2">D23</strain>
    </source>
</reference>
<gene>
    <name evidence="1" type="ORF">LBU54_14250</name>
</gene>
<evidence type="ECO:0000313" key="2">
    <source>
        <dbReference type="Proteomes" id="UP001198901"/>
    </source>
</evidence>
<dbReference type="RefSeq" id="WP_224531476.1">
    <property type="nucleotide sequence ID" value="NZ_JAIUJR010000011.1"/>
</dbReference>
<keyword evidence="2" id="KW-1185">Reference proteome</keyword>
<comment type="caution">
    <text evidence="1">The sequence shown here is derived from an EMBL/GenBank/DDBJ whole genome shotgun (WGS) entry which is preliminary data.</text>
</comment>
<sequence>MNRLQKNCLNCDKPLKGRIDKKYCDPRCKSAHQYKIERERPERFFNKVDNQLRLNRRLLKEYNKAGKAIVRQSLLMEEGFDPNFFTHYWKNQKRDVYLFVYEYGFLSKKENGNDKYVLIKWQDYMAK</sequence>
<proteinExistence type="predicted"/>
<dbReference type="EMBL" id="JAIUJR010000011">
    <property type="protein sequence ID" value="MCA0133755.1"/>
    <property type="molecule type" value="Genomic_DNA"/>
</dbReference>